<accession>A0A4Z1PH99</accession>
<feature type="compositionally biased region" description="Basic residues" evidence="1">
    <location>
        <begin position="32"/>
        <end position="49"/>
    </location>
</feature>
<evidence type="ECO:0000256" key="1">
    <source>
        <dbReference type="SAM" id="MobiDB-lite"/>
    </source>
</evidence>
<name>A0A4Z1PH99_9PEZI</name>
<gene>
    <name evidence="2" type="ORF">E6O75_ATG05779</name>
</gene>
<feature type="region of interest" description="Disordered" evidence="1">
    <location>
        <begin position="116"/>
        <end position="137"/>
    </location>
</feature>
<sequence>MSYSNVIEPMLLQNLIAAIGVQLAAALLGHSRHQNPQRPRLTRGRRACRRAGGNQSKQLDEFLPAKSFKPQAIPMFTGIDHVWKHLWLSAAPELVQEYIFRQNYSLVIDQDMSPRNGGHNAEKYTEAATSPDGTARGFEAGRRREIGQFTYQAETSWK</sequence>
<feature type="region of interest" description="Disordered" evidence="1">
    <location>
        <begin position="32"/>
        <end position="56"/>
    </location>
</feature>
<proteinExistence type="predicted"/>
<dbReference type="AlphaFoldDB" id="A0A4Z1PH99"/>
<organism evidence="2 3">
    <name type="scientific">Venturia nashicola</name>
    <dbReference type="NCBI Taxonomy" id="86259"/>
    <lineage>
        <taxon>Eukaryota</taxon>
        <taxon>Fungi</taxon>
        <taxon>Dikarya</taxon>
        <taxon>Ascomycota</taxon>
        <taxon>Pezizomycotina</taxon>
        <taxon>Dothideomycetes</taxon>
        <taxon>Pleosporomycetidae</taxon>
        <taxon>Venturiales</taxon>
        <taxon>Venturiaceae</taxon>
        <taxon>Venturia</taxon>
    </lineage>
</organism>
<evidence type="ECO:0000313" key="3">
    <source>
        <dbReference type="Proteomes" id="UP000298493"/>
    </source>
</evidence>
<reference evidence="2 3" key="1">
    <citation type="submission" date="2019-04" db="EMBL/GenBank/DDBJ databases">
        <title>High contiguity whole genome sequence and gene annotation resource for two Venturia nashicola isolates.</title>
        <authorList>
            <person name="Prokchorchik M."/>
            <person name="Won K."/>
            <person name="Lee Y."/>
            <person name="Choi E.D."/>
            <person name="Segonzac C."/>
            <person name="Sohn K.H."/>
        </authorList>
    </citation>
    <scope>NUCLEOTIDE SEQUENCE [LARGE SCALE GENOMIC DNA]</scope>
    <source>
        <strain evidence="2 3">PRI2</strain>
    </source>
</reference>
<dbReference type="EMBL" id="SNSC02000010">
    <property type="protein sequence ID" value="TID21014.1"/>
    <property type="molecule type" value="Genomic_DNA"/>
</dbReference>
<evidence type="ECO:0000313" key="2">
    <source>
        <dbReference type="EMBL" id="TID21014.1"/>
    </source>
</evidence>
<protein>
    <submittedName>
        <fullName evidence="2">Uncharacterized protein</fullName>
    </submittedName>
</protein>
<dbReference type="Proteomes" id="UP000298493">
    <property type="component" value="Unassembled WGS sequence"/>
</dbReference>
<comment type="caution">
    <text evidence="2">The sequence shown here is derived from an EMBL/GenBank/DDBJ whole genome shotgun (WGS) entry which is preliminary data.</text>
</comment>
<keyword evidence="3" id="KW-1185">Reference proteome</keyword>